<evidence type="ECO:0000256" key="6">
    <source>
        <dbReference type="ARBA" id="ARBA00031828"/>
    </source>
</evidence>
<dbReference type="RefSeq" id="WP_116884234.1">
    <property type="nucleotide sequence ID" value="NZ_CABMMC010000137.1"/>
</dbReference>
<dbReference type="InterPro" id="IPR006549">
    <property type="entry name" value="HAD-SF_hydro_IIIA"/>
</dbReference>
<comment type="subcellular location">
    <subcellularLocation>
        <location evidence="1 7">Cytoplasm</location>
    </subcellularLocation>
</comment>
<evidence type="ECO:0000313" key="14">
    <source>
        <dbReference type="Proteomes" id="UP000576225"/>
    </source>
</evidence>
<keyword evidence="10" id="KW-0460">Magnesium</keyword>
<evidence type="ECO:0000256" key="2">
    <source>
        <dbReference type="ARBA" id="ARBA00022490"/>
    </source>
</evidence>
<feature type="binding site" evidence="10">
    <location>
        <position position="101"/>
    </location>
    <ligand>
        <name>Zn(2+)</name>
        <dbReference type="ChEBI" id="CHEBI:29105"/>
    </ligand>
</feature>
<evidence type="ECO:0000256" key="10">
    <source>
        <dbReference type="PIRSR" id="PIRSR004682-4"/>
    </source>
</evidence>
<dbReference type="SUPFAM" id="SSF56784">
    <property type="entry name" value="HAD-like"/>
    <property type="match status" value="1"/>
</dbReference>
<reference evidence="11 14" key="2">
    <citation type="submission" date="2020-04" db="EMBL/GenBank/DDBJ databases">
        <authorList>
            <person name="Hitch T.C.A."/>
            <person name="Wylensek D."/>
            <person name="Clavel T."/>
        </authorList>
    </citation>
    <scope>NUCLEOTIDE SEQUENCE [LARGE SCALE GENOMIC DNA]</scope>
    <source>
        <strain evidence="11 14">COR2-253-APC-1A</strain>
    </source>
</reference>
<feature type="binding site" evidence="10">
    <location>
        <position position="8"/>
    </location>
    <ligand>
        <name>Mg(2+)</name>
        <dbReference type="ChEBI" id="CHEBI:18420"/>
    </ligand>
</feature>
<evidence type="ECO:0000256" key="9">
    <source>
        <dbReference type="PIRSR" id="PIRSR004682-3"/>
    </source>
</evidence>
<dbReference type="EC" id="3.1.3.-" evidence="7"/>
<comment type="cofactor">
    <cofactor evidence="10">
        <name>Zn(2+)</name>
        <dbReference type="ChEBI" id="CHEBI:29105"/>
    </cofactor>
</comment>
<accession>A0A2U1AX75</accession>
<keyword evidence="3 10" id="KW-0479">Metal-binding</keyword>
<dbReference type="GO" id="GO:0016791">
    <property type="term" value="F:phosphatase activity"/>
    <property type="evidence" value="ECO:0007669"/>
    <property type="project" value="InterPro"/>
</dbReference>
<evidence type="ECO:0000256" key="7">
    <source>
        <dbReference type="PIRNR" id="PIRNR004682"/>
    </source>
</evidence>
<comment type="caution">
    <text evidence="12">The sequence shown here is derived from an EMBL/GenBank/DDBJ whole genome shotgun (WGS) entry which is preliminary data.</text>
</comment>
<evidence type="ECO:0000256" key="1">
    <source>
        <dbReference type="ARBA" id="ARBA00004496"/>
    </source>
</evidence>
<dbReference type="Gene3D" id="3.40.50.1000">
    <property type="entry name" value="HAD superfamily/HAD-like"/>
    <property type="match status" value="1"/>
</dbReference>
<dbReference type="NCBIfam" id="TIGR01662">
    <property type="entry name" value="HAD-SF-IIIA"/>
    <property type="match status" value="1"/>
</dbReference>
<evidence type="ECO:0000313" key="13">
    <source>
        <dbReference type="Proteomes" id="UP000245959"/>
    </source>
</evidence>
<sequence length="183" mass="19881">MNKAFFLDRDGVVNVEVDYLSDPGQVVIIPGVPEALKLLKQHGFKTIVVTNQSGVARGMYSEADVLAVHRRIRELLAGDGAEIDDFFYCLHHEKYSGPCNCRKPAPGMLLEAAKKYEIDCPHSVMVGDRLSDIAAGRAAGCGKVYLVKTGYGCEVIRNSDVSGIPVAEDLLDAVRQYLGSPEP</sequence>
<dbReference type="InterPro" id="IPR006439">
    <property type="entry name" value="HAD-SF_hydro_IA"/>
</dbReference>
<dbReference type="NCBIfam" id="TIGR01549">
    <property type="entry name" value="HAD-SF-IA-v1"/>
    <property type="match status" value="1"/>
</dbReference>
<evidence type="ECO:0000256" key="5">
    <source>
        <dbReference type="ARBA" id="ARBA00023277"/>
    </source>
</evidence>
<feature type="active site" description="Proton donor" evidence="8">
    <location>
        <position position="10"/>
    </location>
</feature>
<evidence type="ECO:0000256" key="4">
    <source>
        <dbReference type="ARBA" id="ARBA00022801"/>
    </source>
</evidence>
<name>A0A2U1AX75_9BACT</name>
<dbReference type="AlphaFoldDB" id="A0A2U1AX75"/>
<organism evidence="12 13">
    <name type="scientific">Victivallis vadensis</name>
    <dbReference type="NCBI Taxonomy" id="172901"/>
    <lineage>
        <taxon>Bacteria</taxon>
        <taxon>Pseudomonadati</taxon>
        <taxon>Lentisphaerota</taxon>
        <taxon>Lentisphaeria</taxon>
        <taxon>Victivallales</taxon>
        <taxon>Victivallaceae</taxon>
        <taxon>Victivallis</taxon>
    </lineage>
</organism>
<comment type="cofactor">
    <cofactor evidence="10">
        <name>Mg(2+)</name>
        <dbReference type="ChEBI" id="CHEBI:18420"/>
    </cofactor>
</comment>
<dbReference type="NCBIfam" id="TIGR01656">
    <property type="entry name" value="Histidinol-ppas"/>
    <property type="match status" value="1"/>
</dbReference>
<comment type="similarity">
    <text evidence="7">Belongs to the gmhB family.</text>
</comment>
<evidence type="ECO:0000256" key="3">
    <source>
        <dbReference type="ARBA" id="ARBA00022723"/>
    </source>
</evidence>
<feature type="site" description="Stabilizes the phosphoryl group" evidence="9">
    <location>
        <position position="103"/>
    </location>
</feature>
<keyword evidence="5 7" id="KW-0119">Carbohydrate metabolism</keyword>
<keyword evidence="13" id="KW-1185">Reference proteome</keyword>
<dbReference type="EMBL" id="QEKH01000015">
    <property type="protein sequence ID" value="PVY41029.1"/>
    <property type="molecule type" value="Genomic_DNA"/>
</dbReference>
<dbReference type="GO" id="GO:0046872">
    <property type="term" value="F:metal ion binding"/>
    <property type="evidence" value="ECO:0007669"/>
    <property type="project" value="UniProtKB-KW"/>
</dbReference>
<dbReference type="InterPro" id="IPR036412">
    <property type="entry name" value="HAD-like_sf"/>
</dbReference>
<keyword evidence="2 7" id="KW-0963">Cytoplasm</keyword>
<dbReference type="PANTHER" id="PTHR42891">
    <property type="entry name" value="D-GLYCERO-BETA-D-MANNO-HEPTOSE-1,7-BISPHOSPHATE 7-PHOSPHATASE"/>
    <property type="match status" value="1"/>
</dbReference>
<feature type="binding site" evidence="10">
    <location>
        <position position="89"/>
    </location>
    <ligand>
        <name>Zn(2+)</name>
        <dbReference type="ChEBI" id="CHEBI:29105"/>
    </ligand>
</feature>
<dbReference type="CDD" id="cd07503">
    <property type="entry name" value="HAD_HisB-N"/>
    <property type="match status" value="1"/>
</dbReference>
<protein>
    <recommendedName>
        <fullName evidence="6 7">D,D-heptose 1,7-bisphosphate phosphatase</fullName>
        <ecNumber evidence="7">3.1.3.-</ecNumber>
    </recommendedName>
</protein>
<keyword evidence="4 7" id="KW-0378">Hydrolase</keyword>
<feature type="binding site" evidence="10">
    <location>
        <position position="10"/>
    </location>
    <ligand>
        <name>Mg(2+)</name>
        <dbReference type="ChEBI" id="CHEBI:18420"/>
    </ligand>
</feature>
<dbReference type="OrthoDB" id="9801899at2"/>
<feature type="active site" description="Nucleophile" evidence="8">
    <location>
        <position position="8"/>
    </location>
</feature>
<evidence type="ECO:0000313" key="11">
    <source>
        <dbReference type="EMBL" id="NMD86051.1"/>
    </source>
</evidence>
<gene>
    <name evidence="11" type="primary">gmhB</name>
    <name evidence="12" type="ORF">C8D82_11580</name>
    <name evidence="11" type="ORF">HF882_05580</name>
</gene>
<feature type="binding site" evidence="10">
    <location>
        <position position="128"/>
    </location>
    <ligand>
        <name>Mg(2+)</name>
        <dbReference type="ChEBI" id="CHEBI:18420"/>
    </ligand>
</feature>
<dbReference type="GO" id="GO:0005975">
    <property type="term" value="P:carbohydrate metabolic process"/>
    <property type="evidence" value="ECO:0007669"/>
    <property type="project" value="InterPro"/>
</dbReference>
<dbReference type="InterPro" id="IPR006543">
    <property type="entry name" value="Histidinol-phos"/>
</dbReference>
<keyword evidence="10" id="KW-0862">Zinc</keyword>
<dbReference type="InterPro" id="IPR023214">
    <property type="entry name" value="HAD_sf"/>
</dbReference>
<feature type="site" description="Contributes to substrate recognition" evidence="9">
    <location>
        <position position="102"/>
    </location>
</feature>
<dbReference type="Proteomes" id="UP000576225">
    <property type="component" value="Unassembled WGS sequence"/>
</dbReference>
<dbReference type="GO" id="GO:0005737">
    <property type="term" value="C:cytoplasm"/>
    <property type="evidence" value="ECO:0007669"/>
    <property type="project" value="UniProtKB-SubCell"/>
</dbReference>
<evidence type="ECO:0000313" key="12">
    <source>
        <dbReference type="EMBL" id="PVY41029.1"/>
    </source>
</evidence>
<reference evidence="12 13" key="1">
    <citation type="submission" date="2018-04" db="EMBL/GenBank/DDBJ databases">
        <title>Genomic Encyclopedia of Type Strains, Phase IV (KMG-IV): sequencing the most valuable type-strain genomes for metagenomic binning, comparative biology and taxonomic classification.</title>
        <authorList>
            <person name="Goeker M."/>
        </authorList>
    </citation>
    <scope>NUCLEOTIDE SEQUENCE [LARGE SCALE GENOMIC DNA]</scope>
    <source>
        <strain evidence="12 13">DSM 14823</strain>
    </source>
</reference>
<dbReference type="Proteomes" id="UP000245959">
    <property type="component" value="Unassembled WGS sequence"/>
</dbReference>
<evidence type="ECO:0000256" key="8">
    <source>
        <dbReference type="PIRSR" id="PIRSR004682-1"/>
    </source>
</evidence>
<dbReference type="EMBL" id="JABAEW010000007">
    <property type="protein sequence ID" value="NMD86051.1"/>
    <property type="molecule type" value="Genomic_DNA"/>
</dbReference>
<feature type="site" description="Stabilizes the phosphoryl group" evidence="9">
    <location>
        <position position="50"/>
    </location>
</feature>
<dbReference type="Pfam" id="PF00702">
    <property type="entry name" value="Hydrolase"/>
    <property type="match status" value="1"/>
</dbReference>
<dbReference type="PANTHER" id="PTHR42891:SF1">
    <property type="entry name" value="D-GLYCERO-BETA-D-MANNO-HEPTOSE-1,7-BISPHOSPHATE 7-PHOSPHATASE"/>
    <property type="match status" value="1"/>
</dbReference>
<dbReference type="InterPro" id="IPR004446">
    <property type="entry name" value="Heptose_bisP_phosphatase"/>
</dbReference>
<dbReference type="PIRSF" id="PIRSF004682">
    <property type="entry name" value="GmhB"/>
    <property type="match status" value="1"/>
</dbReference>
<proteinExistence type="inferred from homology"/>
<dbReference type="NCBIfam" id="NF006506">
    <property type="entry name" value="PRK08942.1"/>
    <property type="match status" value="1"/>
</dbReference>
<dbReference type="GeneID" id="78295536"/>
<feature type="binding site" evidence="10">
    <location>
        <position position="99"/>
    </location>
    <ligand>
        <name>Zn(2+)</name>
        <dbReference type="ChEBI" id="CHEBI:29105"/>
    </ligand>
</feature>
<feature type="binding site" evidence="10">
    <location>
        <position position="91"/>
    </location>
    <ligand>
        <name>Zn(2+)</name>
        <dbReference type="ChEBI" id="CHEBI:29105"/>
    </ligand>
</feature>